<feature type="transmembrane region" description="Helical" evidence="7">
    <location>
        <begin position="130"/>
        <end position="150"/>
    </location>
</feature>
<evidence type="ECO:0000313" key="10">
    <source>
        <dbReference type="Proteomes" id="UP000510686"/>
    </source>
</evidence>
<dbReference type="GO" id="GO:0016020">
    <property type="term" value="C:membrane"/>
    <property type="evidence" value="ECO:0007669"/>
    <property type="project" value="UniProtKB-SubCell"/>
</dbReference>
<evidence type="ECO:0000256" key="4">
    <source>
        <dbReference type="ARBA" id="ARBA00023136"/>
    </source>
</evidence>
<feature type="transmembrane region" description="Helical" evidence="7">
    <location>
        <begin position="100"/>
        <end position="118"/>
    </location>
</feature>
<evidence type="ECO:0000256" key="3">
    <source>
        <dbReference type="ARBA" id="ARBA00022989"/>
    </source>
</evidence>
<evidence type="ECO:0000256" key="6">
    <source>
        <dbReference type="SAM" id="MobiDB-lite"/>
    </source>
</evidence>
<dbReference type="PANTHER" id="PTHR33048:SF149">
    <property type="entry name" value="UBID FAMILY DECARBOXYLASE"/>
    <property type="match status" value="1"/>
</dbReference>
<evidence type="ECO:0000256" key="7">
    <source>
        <dbReference type="SAM" id="Phobius"/>
    </source>
</evidence>
<evidence type="ECO:0000256" key="2">
    <source>
        <dbReference type="ARBA" id="ARBA00022692"/>
    </source>
</evidence>
<dbReference type="GeneID" id="26246656"/>
<feature type="domain" description="Rhodopsin" evidence="8">
    <location>
        <begin position="23"/>
        <end position="262"/>
    </location>
</feature>
<feature type="compositionally biased region" description="Basic and acidic residues" evidence="6">
    <location>
        <begin position="290"/>
        <end position="307"/>
    </location>
</feature>
<dbReference type="RefSeq" id="XP_065987113.1">
    <property type="nucleotide sequence ID" value="XM_066130860.1"/>
</dbReference>
<reference evidence="9 10" key="1">
    <citation type="submission" date="2020-07" db="EMBL/GenBank/DDBJ databases">
        <title>Telomere length de novo assembly of all 7 chromosomes of the fungus, Metarhizium brunneum, using a novel assembly pipeline.</title>
        <authorList>
            <person name="Saud z."/>
            <person name="Kortsinoglou A."/>
            <person name="Kouvelis V.N."/>
            <person name="Butt T.M."/>
        </authorList>
    </citation>
    <scope>NUCLEOTIDE SEQUENCE [LARGE SCALE GENOMIC DNA]</scope>
    <source>
        <strain evidence="9 10">4556</strain>
    </source>
</reference>
<gene>
    <name evidence="9" type="ORF">G6M90_00g067920</name>
</gene>
<feature type="region of interest" description="Disordered" evidence="6">
    <location>
        <begin position="284"/>
        <end position="326"/>
    </location>
</feature>
<sequence>MADSRQVESWTWYGFASLFTLCRFVSRSIRLGGVRCFEVEDYVMVLAFGVYTNVIVWVNIQEKHPHTNILPSTGTSGMSGAEMRDRVYGSKITFTIEESMVVLQMLCKVCMCLLFMKLTSGLKRQLHVKLLLGYVLAGWVVTEAFFFGFWCQPFRNYFRVFAGNTPGCTTSQSHLIMSFAFNLSSDLLMLAVPISMLLQSQLPWKKKATICGIFGLGIFVILAAVLNRYYCFAHPESILWIYWYVREGSTAIVVTNVPHCYALPLKALKLKAFSSLAGSILKTRRASSGRHREDRGANKNKVVSDKAVHHRKPESSESTENFATSVSKPASTLQIWQRSEYSVNTNNTSEPRWEETELQQIWQGGLGTTAKVEAARAASYASPGNRDDREGIGQTV</sequence>
<feature type="transmembrane region" description="Helical" evidence="7">
    <location>
        <begin position="175"/>
        <end position="198"/>
    </location>
</feature>
<dbReference type="PANTHER" id="PTHR33048">
    <property type="entry name" value="PTH11-LIKE INTEGRAL MEMBRANE PROTEIN (AFU_ORTHOLOGUE AFUA_5G11245)"/>
    <property type="match status" value="1"/>
</dbReference>
<keyword evidence="4 7" id="KW-0472">Membrane</keyword>
<dbReference type="KEGG" id="mbrn:26246656"/>
<name>A0A7D5Z0T9_9HYPO</name>
<dbReference type="InterPro" id="IPR049326">
    <property type="entry name" value="Rhodopsin_dom_fungi"/>
</dbReference>
<accession>A0A7D5Z0T9</accession>
<evidence type="ECO:0000256" key="5">
    <source>
        <dbReference type="ARBA" id="ARBA00038359"/>
    </source>
</evidence>
<feature type="compositionally biased region" description="Polar residues" evidence="6">
    <location>
        <begin position="316"/>
        <end position="326"/>
    </location>
</feature>
<keyword evidence="2 7" id="KW-0812">Transmembrane</keyword>
<dbReference type="EMBL" id="CP058935">
    <property type="protein sequence ID" value="QLI70864.1"/>
    <property type="molecule type" value="Genomic_DNA"/>
</dbReference>
<feature type="transmembrane region" description="Helical" evidence="7">
    <location>
        <begin position="12"/>
        <end position="30"/>
    </location>
</feature>
<dbReference type="Proteomes" id="UP000510686">
    <property type="component" value="Chromosome 4"/>
</dbReference>
<dbReference type="AlphaFoldDB" id="A0A7D5Z0T9"/>
<organism evidence="9 10">
    <name type="scientific">Metarhizium brunneum</name>
    <dbReference type="NCBI Taxonomy" id="500148"/>
    <lineage>
        <taxon>Eukaryota</taxon>
        <taxon>Fungi</taxon>
        <taxon>Dikarya</taxon>
        <taxon>Ascomycota</taxon>
        <taxon>Pezizomycotina</taxon>
        <taxon>Sordariomycetes</taxon>
        <taxon>Hypocreomycetidae</taxon>
        <taxon>Hypocreales</taxon>
        <taxon>Clavicipitaceae</taxon>
        <taxon>Metarhizium</taxon>
    </lineage>
</organism>
<dbReference type="Pfam" id="PF20684">
    <property type="entry name" value="Fung_rhodopsin"/>
    <property type="match status" value="1"/>
</dbReference>
<keyword evidence="10" id="KW-1185">Reference proteome</keyword>
<evidence type="ECO:0000313" key="9">
    <source>
        <dbReference type="EMBL" id="QLI70864.1"/>
    </source>
</evidence>
<feature type="transmembrane region" description="Helical" evidence="7">
    <location>
        <begin position="210"/>
        <end position="230"/>
    </location>
</feature>
<proteinExistence type="inferred from homology"/>
<comment type="similarity">
    <text evidence="5">Belongs to the SAT4 family.</text>
</comment>
<evidence type="ECO:0000256" key="1">
    <source>
        <dbReference type="ARBA" id="ARBA00004141"/>
    </source>
</evidence>
<evidence type="ECO:0000259" key="8">
    <source>
        <dbReference type="Pfam" id="PF20684"/>
    </source>
</evidence>
<keyword evidence="3 7" id="KW-1133">Transmembrane helix</keyword>
<comment type="subcellular location">
    <subcellularLocation>
        <location evidence="1">Membrane</location>
        <topology evidence="1">Multi-pass membrane protein</topology>
    </subcellularLocation>
</comment>
<dbReference type="InterPro" id="IPR052337">
    <property type="entry name" value="SAT4-like"/>
</dbReference>
<dbReference type="OrthoDB" id="3903189at2759"/>
<protein>
    <recommendedName>
        <fullName evidence="8">Rhodopsin domain-containing protein</fullName>
    </recommendedName>
</protein>
<feature type="transmembrane region" description="Helical" evidence="7">
    <location>
        <begin position="42"/>
        <end position="60"/>
    </location>
</feature>